<keyword evidence="6 10" id="KW-1133">Transmembrane helix</keyword>
<dbReference type="PANTHER" id="PTHR21137:SF35">
    <property type="entry name" value="ODORANT RECEPTOR 19A-RELATED"/>
    <property type="match status" value="1"/>
</dbReference>
<dbReference type="EMBL" id="MT671017">
    <property type="protein sequence ID" value="QNL15021.1"/>
    <property type="molecule type" value="mRNA"/>
</dbReference>
<dbReference type="GO" id="GO:0005886">
    <property type="term" value="C:plasma membrane"/>
    <property type="evidence" value="ECO:0007669"/>
    <property type="project" value="UniProtKB-SubCell"/>
</dbReference>
<evidence type="ECO:0000256" key="2">
    <source>
        <dbReference type="ARBA" id="ARBA00022475"/>
    </source>
</evidence>
<evidence type="ECO:0000256" key="5">
    <source>
        <dbReference type="ARBA" id="ARBA00022725"/>
    </source>
</evidence>
<evidence type="ECO:0000256" key="3">
    <source>
        <dbReference type="ARBA" id="ARBA00022606"/>
    </source>
</evidence>
<keyword evidence="9" id="KW-0807">Transducer</keyword>
<protein>
    <submittedName>
        <fullName evidence="11">Olfactory receptor 77</fullName>
    </submittedName>
</protein>
<evidence type="ECO:0000256" key="6">
    <source>
        <dbReference type="ARBA" id="ARBA00022989"/>
    </source>
</evidence>
<evidence type="ECO:0000256" key="10">
    <source>
        <dbReference type="SAM" id="Phobius"/>
    </source>
</evidence>
<sequence>MDSSVATPYHRVNKILLSIIGQWPHQSRLSKRICYAIIFFFTSTHGYFQTAGMIAAFSDIDVFLEALPTVLADVVCGVKMFNFSINAAMMKQLVIAIEEDWKTFSSGPENEILNEYAKFGRKVTIYYAGALYGSMIPMMLVPLTPIILDIVAPMNESYPKHLMFQQIEFLLDFERYFYPLLIHGYLGTFTYLTIIIAIDTMFMVYIQHACAKFAILGLFLEKVAKDTDGDIEKNDYNQMVQCVSSHNDAIESVTKFVLTVENQYIKMLIVKIISYSCHNIRGYG</sequence>
<dbReference type="GO" id="GO:0004984">
    <property type="term" value="F:olfactory receptor activity"/>
    <property type="evidence" value="ECO:0007669"/>
    <property type="project" value="InterPro"/>
</dbReference>
<feature type="transmembrane region" description="Helical" evidence="10">
    <location>
        <begin position="62"/>
        <end position="81"/>
    </location>
</feature>
<feature type="transmembrane region" description="Helical" evidence="10">
    <location>
        <begin position="176"/>
        <end position="198"/>
    </location>
</feature>
<evidence type="ECO:0000313" key="11">
    <source>
        <dbReference type="EMBL" id="QNL15021.1"/>
    </source>
</evidence>
<keyword evidence="7 10" id="KW-0472">Membrane</keyword>
<gene>
    <name evidence="11" type="primary">OR77</name>
</gene>
<evidence type="ECO:0000256" key="7">
    <source>
        <dbReference type="ARBA" id="ARBA00023136"/>
    </source>
</evidence>
<name>A0A7G8Z996_9HYME</name>
<evidence type="ECO:0000256" key="8">
    <source>
        <dbReference type="ARBA" id="ARBA00023170"/>
    </source>
</evidence>
<feature type="transmembrane region" description="Helical" evidence="10">
    <location>
        <begin position="125"/>
        <end position="148"/>
    </location>
</feature>
<dbReference type="PANTHER" id="PTHR21137">
    <property type="entry name" value="ODORANT RECEPTOR"/>
    <property type="match status" value="1"/>
</dbReference>
<dbReference type="Pfam" id="PF02949">
    <property type="entry name" value="7tm_6"/>
    <property type="match status" value="1"/>
</dbReference>
<keyword evidence="4 10" id="KW-0812">Transmembrane</keyword>
<dbReference type="GO" id="GO:0007165">
    <property type="term" value="P:signal transduction"/>
    <property type="evidence" value="ECO:0007669"/>
    <property type="project" value="UniProtKB-KW"/>
</dbReference>
<evidence type="ECO:0000256" key="1">
    <source>
        <dbReference type="ARBA" id="ARBA00004651"/>
    </source>
</evidence>
<reference evidence="11" key="1">
    <citation type="submission" date="2020-06" db="EMBL/GenBank/DDBJ databases">
        <authorList>
            <person name="Sheng S."/>
        </authorList>
    </citation>
    <scope>NUCLEOTIDE SEQUENCE</scope>
    <source>
        <tissue evidence="11">Antenna</tissue>
    </source>
</reference>
<organism evidence="11">
    <name type="scientific">Aulacocentrum confusum</name>
    <dbReference type="NCBI Taxonomy" id="2767324"/>
    <lineage>
        <taxon>Eukaryota</taxon>
        <taxon>Metazoa</taxon>
        <taxon>Ecdysozoa</taxon>
        <taxon>Arthropoda</taxon>
        <taxon>Hexapoda</taxon>
        <taxon>Insecta</taxon>
        <taxon>Pterygota</taxon>
        <taxon>Neoptera</taxon>
        <taxon>Endopterygota</taxon>
        <taxon>Hymenoptera</taxon>
        <taxon>Apocrita</taxon>
        <taxon>Ichneumonoidea</taxon>
        <taxon>Braconidae</taxon>
        <taxon>Macrocentrinae</taxon>
        <taxon>Aulacocentrum</taxon>
    </lineage>
</organism>
<keyword evidence="3" id="KW-0716">Sensory transduction</keyword>
<comment type="subcellular location">
    <subcellularLocation>
        <location evidence="1">Cell membrane</location>
        <topology evidence="1">Multi-pass membrane protein</topology>
    </subcellularLocation>
</comment>
<keyword evidence="8 11" id="KW-0675">Receptor</keyword>
<accession>A0A7G8Z996</accession>
<keyword evidence="5" id="KW-0552">Olfaction</keyword>
<evidence type="ECO:0000256" key="9">
    <source>
        <dbReference type="ARBA" id="ARBA00023224"/>
    </source>
</evidence>
<feature type="transmembrane region" description="Helical" evidence="10">
    <location>
        <begin position="33"/>
        <end position="56"/>
    </location>
</feature>
<evidence type="ECO:0000256" key="4">
    <source>
        <dbReference type="ARBA" id="ARBA00022692"/>
    </source>
</evidence>
<proteinExistence type="evidence at transcript level"/>
<dbReference type="GO" id="GO:0005549">
    <property type="term" value="F:odorant binding"/>
    <property type="evidence" value="ECO:0007669"/>
    <property type="project" value="InterPro"/>
</dbReference>
<dbReference type="AlphaFoldDB" id="A0A7G8Z996"/>
<dbReference type="InterPro" id="IPR004117">
    <property type="entry name" value="7tm6_olfct_rcpt"/>
</dbReference>
<keyword evidence="2" id="KW-1003">Cell membrane</keyword>